<feature type="compositionally biased region" description="Basic and acidic residues" evidence="6">
    <location>
        <begin position="323"/>
        <end position="334"/>
    </location>
</feature>
<dbReference type="Gene3D" id="2.40.50.140">
    <property type="entry name" value="Nucleic acid-binding proteins"/>
    <property type="match status" value="1"/>
</dbReference>
<dbReference type="SMART" id="SM00955">
    <property type="entry name" value="RNB"/>
    <property type="match status" value="1"/>
</dbReference>
<dbReference type="SUPFAM" id="SSF50249">
    <property type="entry name" value="Nucleic acid-binding proteins"/>
    <property type="match status" value="2"/>
</dbReference>
<dbReference type="Pfam" id="PF17876">
    <property type="entry name" value="CSD2"/>
    <property type="match status" value="1"/>
</dbReference>
<dbReference type="InterPro" id="IPR022966">
    <property type="entry name" value="RNase_II/R_CS"/>
</dbReference>
<dbReference type="PROSITE" id="PS50126">
    <property type="entry name" value="S1"/>
    <property type="match status" value="1"/>
</dbReference>
<dbReference type="SMART" id="SM00316">
    <property type="entry name" value="S1"/>
    <property type="match status" value="1"/>
</dbReference>
<proteinExistence type="inferred from homology"/>
<keyword evidence="5" id="KW-0694">RNA-binding</keyword>
<dbReference type="PROSITE" id="PS01175">
    <property type="entry name" value="RIBONUCLEASE_II"/>
    <property type="match status" value="1"/>
</dbReference>
<keyword evidence="1" id="KW-0963">Cytoplasm</keyword>
<dbReference type="Pfam" id="PF00773">
    <property type="entry name" value="RNB"/>
    <property type="match status" value="1"/>
</dbReference>
<keyword evidence="3" id="KW-0378">Hydrolase</keyword>
<keyword evidence="4" id="KW-0269">Exonuclease</keyword>
<evidence type="ECO:0000313" key="8">
    <source>
        <dbReference type="EMBL" id="ABZ08480.1"/>
    </source>
</evidence>
<gene>
    <name evidence="8" type="ORF">ALOHA_HF4000APKG3D20ctg1g28</name>
</gene>
<dbReference type="InterPro" id="IPR040476">
    <property type="entry name" value="CSD2"/>
</dbReference>
<dbReference type="InterPro" id="IPR003029">
    <property type="entry name" value="S1_domain"/>
</dbReference>
<dbReference type="PANTHER" id="PTHR23355">
    <property type="entry name" value="RIBONUCLEASE"/>
    <property type="match status" value="1"/>
</dbReference>
<evidence type="ECO:0000256" key="2">
    <source>
        <dbReference type="ARBA" id="ARBA00022722"/>
    </source>
</evidence>
<protein>
    <submittedName>
        <fullName evidence="8">Putative RNB-like protein</fullName>
    </submittedName>
</protein>
<keyword evidence="2" id="KW-0540">Nuclease</keyword>
<dbReference type="GO" id="GO:0004527">
    <property type="term" value="F:exonuclease activity"/>
    <property type="evidence" value="ECO:0007669"/>
    <property type="project" value="UniProtKB-KW"/>
</dbReference>
<dbReference type="InterPro" id="IPR011805">
    <property type="entry name" value="RNase_R"/>
</dbReference>
<feature type="domain" description="S1 motif" evidence="7">
    <location>
        <begin position="587"/>
        <end position="671"/>
    </location>
</feature>
<dbReference type="PANTHER" id="PTHR23355:SF9">
    <property type="entry name" value="DIS3-LIKE EXONUCLEASE 2"/>
    <property type="match status" value="1"/>
</dbReference>
<reference evidence="8" key="1">
    <citation type="journal article" date="2008" name="ISME J.">
        <title>Genomic patterns of recombination, clonal divergence and environment in marine microbial populations.</title>
        <authorList>
            <person name="Konstantinidis K.T."/>
            <person name="Delong E.F."/>
        </authorList>
    </citation>
    <scope>NUCLEOTIDE SEQUENCE</scope>
</reference>
<organism evidence="8">
    <name type="scientific">uncultured marine microorganism HF4000_APKG3D20</name>
    <dbReference type="NCBI Taxonomy" id="455549"/>
    <lineage>
        <taxon>unclassified sequences</taxon>
        <taxon>environmental samples</taxon>
    </lineage>
</organism>
<dbReference type="InterPro" id="IPR001900">
    <property type="entry name" value="RNase_II/R"/>
</dbReference>
<dbReference type="AlphaFoldDB" id="B3T7C1"/>
<name>B3T7C1_9ZZZZ</name>
<evidence type="ECO:0000256" key="1">
    <source>
        <dbReference type="ARBA" id="ARBA00022490"/>
    </source>
</evidence>
<accession>B3T7C1</accession>
<dbReference type="EMBL" id="EU016629">
    <property type="protein sequence ID" value="ABZ08480.1"/>
    <property type="molecule type" value="Genomic_DNA"/>
</dbReference>
<dbReference type="GO" id="GO:0006402">
    <property type="term" value="P:mRNA catabolic process"/>
    <property type="evidence" value="ECO:0007669"/>
    <property type="project" value="TreeGrafter"/>
</dbReference>
<evidence type="ECO:0000256" key="5">
    <source>
        <dbReference type="ARBA" id="ARBA00022884"/>
    </source>
</evidence>
<dbReference type="Pfam" id="PF00575">
    <property type="entry name" value="S1"/>
    <property type="match status" value="1"/>
</dbReference>
<evidence type="ECO:0000256" key="3">
    <source>
        <dbReference type="ARBA" id="ARBA00022801"/>
    </source>
</evidence>
<feature type="region of interest" description="Disordered" evidence="6">
    <location>
        <begin position="323"/>
        <end position="344"/>
    </location>
</feature>
<dbReference type="HAMAP" id="MF_01895">
    <property type="entry name" value="RNase_R"/>
    <property type="match status" value="1"/>
</dbReference>
<sequence length="671" mass="76087">MGKSNTRGVLVFRRNGNAFVEIRNRQKSFQLAKAATACALHGDEVEIRQVSPRKRKPGQRKATGRRSYEVVKVVSRSLDHFLGFAQRQGKGWMIRPEDRRLHTNFALSGEMPPNLVDGEKVLVQFVDWGQPQSLPRGRILRVLGPAGDPMTDHIGILAKYKLPNRFSRKVESELNTIPRQVRQQDLKGRKDLRDRFTLTVDPIDARDFDDALSLHPLKGGNVEVGVHIADVSAYVAPESAIDKEARRRGNSTYLVGEVVPMLPKQLSNGICSLVEAEDRLVKSVLFTFDPKGNVLGHHVTEAVIRSDKRLTYEQAKLLMDESDLSKVRSAKPPESRYSGKPGTTLSKLPDGKLLKLQSTLRNLWSFADELREQRLRHGALDLGGKEVKILVDDRGNPERMMRLVNDESHQLIEEFMLLANETVAKELRRLRRPAIHRVHDDPDPEKLDELRSFAAIFGISCGDLNHRKAMTALTSKIKNHPISQVLRIKLLRSLRKACYRVSPDGHYGLAKSDYLHFTSPIRRYADLVVHRIIEAQLRGSRTTAHSRGDLEKIAFHVSETERNSVDAERESVKTKLVAYYARELKENNVRPHEAIITQIGRRGFFVELTDTLAQGFVALRALPRHEGYRVSANETAITARNPKKTLKIGQRIKVMIDRVDQDEKLLDFRLA</sequence>
<dbReference type="GO" id="GO:0003723">
    <property type="term" value="F:RNA binding"/>
    <property type="evidence" value="ECO:0007669"/>
    <property type="project" value="UniProtKB-KW"/>
</dbReference>
<dbReference type="InterPro" id="IPR050180">
    <property type="entry name" value="RNR_Ribonuclease"/>
</dbReference>
<dbReference type="GO" id="GO:0004540">
    <property type="term" value="F:RNA nuclease activity"/>
    <property type="evidence" value="ECO:0007669"/>
    <property type="project" value="InterPro"/>
</dbReference>
<evidence type="ECO:0000256" key="6">
    <source>
        <dbReference type="SAM" id="MobiDB-lite"/>
    </source>
</evidence>
<evidence type="ECO:0000256" key="4">
    <source>
        <dbReference type="ARBA" id="ARBA00022839"/>
    </source>
</evidence>
<dbReference type="InterPro" id="IPR012340">
    <property type="entry name" value="NA-bd_OB-fold"/>
</dbReference>
<evidence type="ECO:0000259" key="7">
    <source>
        <dbReference type="PROSITE" id="PS50126"/>
    </source>
</evidence>